<evidence type="ECO:0000313" key="9">
    <source>
        <dbReference type="Proteomes" id="UP000828390"/>
    </source>
</evidence>
<keyword evidence="5" id="KW-0238">DNA-binding</keyword>
<evidence type="ECO:0000259" key="7">
    <source>
        <dbReference type="PROSITE" id="PS00486"/>
    </source>
</evidence>
<dbReference type="PANTHER" id="PTHR11361">
    <property type="entry name" value="DNA MISMATCH REPAIR PROTEIN MUTS FAMILY MEMBER"/>
    <property type="match status" value="1"/>
</dbReference>
<proteinExistence type="inferred from homology"/>
<evidence type="ECO:0000256" key="4">
    <source>
        <dbReference type="ARBA" id="ARBA00022840"/>
    </source>
</evidence>
<dbReference type="GO" id="GO:0005524">
    <property type="term" value="F:ATP binding"/>
    <property type="evidence" value="ECO:0007669"/>
    <property type="project" value="UniProtKB-KW"/>
</dbReference>
<dbReference type="SUPFAM" id="SSF52540">
    <property type="entry name" value="P-loop containing nucleoside triphosphate hydrolases"/>
    <property type="match status" value="1"/>
</dbReference>
<dbReference type="GO" id="GO:0006298">
    <property type="term" value="P:mismatch repair"/>
    <property type="evidence" value="ECO:0007669"/>
    <property type="project" value="InterPro"/>
</dbReference>
<dbReference type="SMART" id="SM00533">
    <property type="entry name" value="MUTSd"/>
    <property type="match status" value="1"/>
</dbReference>
<dbReference type="PANTHER" id="PTHR11361:SF122">
    <property type="entry name" value="DNA MISMATCH REPAIR PROTEIN MSH3"/>
    <property type="match status" value="1"/>
</dbReference>
<keyword evidence="3" id="KW-0227">DNA damage</keyword>
<dbReference type="AlphaFoldDB" id="A0A9D4KG60"/>
<keyword evidence="9" id="KW-1185">Reference proteome</keyword>
<dbReference type="Pfam" id="PF00488">
    <property type="entry name" value="MutS_V"/>
    <property type="match status" value="1"/>
</dbReference>
<evidence type="ECO:0000256" key="3">
    <source>
        <dbReference type="ARBA" id="ARBA00022763"/>
    </source>
</evidence>
<dbReference type="InterPro" id="IPR017261">
    <property type="entry name" value="DNA_mismatch_repair_MutS/MSH"/>
</dbReference>
<reference evidence="8" key="2">
    <citation type="submission" date="2020-11" db="EMBL/GenBank/DDBJ databases">
        <authorList>
            <person name="McCartney M.A."/>
            <person name="Auch B."/>
            <person name="Kono T."/>
            <person name="Mallez S."/>
            <person name="Becker A."/>
            <person name="Gohl D.M."/>
            <person name="Silverstein K.A.T."/>
            <person name="Koren S."/>
            <person name="Bechman K.B."/>
            <person name="Herman A."/>
            <person name="Abrahante J.E."/>
            <person name="Garbe J."/>
        </authorList>
    </citation>
    <scope>NUCLEOTIDE SEQUENCE</scope>
    <source>
        <strain evidence="8">Duluth1</strain>
        <tissue evidence="8">Whole animal</tissue>
    </source>
</reference>
<dbReference type="Proteomes" id="UP000828390">
    <property type="component" value="Unassembled WGS sequence"/>
</dbReference>
<dbReference type="GO" id="GO:0006312">
    <property type="term" value="P:mitotic recombination"/>
    <property type="evidence" value="ECO:0007669"/>
    <property type="project" value="TreeGrafter"/>
</dbReference>
<dbReference type="Gene3D" id="1.10.1420.10">
    <property type="match status" value="2"/>
</dbReference>
<dbReference type="FunFam" id="1.10.1420.10:FF:000004">
    <property type="entry name" value="DNA mismatch repair protein Msh3"/>
    <property type="match status" value="1"/>
</dbReference>
<dbReference type="PROSITE" id="PS00486">
    <property type="entry name" value="DNA_MISMATCH_REPAIR_2"/>
    <property type="match status" value="1"/>
</dbReference>
<keyword evidence="4" id="KW-0067">ATP-binding</keyword>
<comment type="similarity">
    <text evidence="1">Belongs to the DNA mismatch repair MutS family. MSH3 subfamily.</text>
</comment>
<dbReference type="InterPro" id="IPR036187">
    <property type="entry name" value="DNA_mismatch_repair_MutS_sf"/>
</dbReference>
<dbReference type="SMART" id="SM00534">
    <property type="entry name" value="MUTSac"/>
    <property type="match status" value="1"/>
</dbReference>
<dbReference type="EMBL" id="JAIWYP010000004">
    <property type="protein sequence ID" value="KAH3839287.1"/>
    <property type="molecule type" value="Genomic_DNA"/>
</dbReference>
<dbReference type="GO" id="GO:0140664">
    <property type="term" value="F:ATP-dependent DNA damage sensor activity"/>
    <property type="evidence" value="ECO:0007669"/>
    <property type="project" value="InterPro"/>
</dbReference>
<dbReference type="GO" id="GO:0005634">
    <property type="term" value="C:nucleus"/>
    <property type="evidence" value="ECO:0007669"/>
    <property type="project" value="TreeGrafter"/>
</dbReference>
<dbReference type="GO" id="GO:0030983">
    <property type="term" value="F:mismatched DNA binding"/>
    <property type="evidence" value="ECO:0007669"/>
    <property type="project" value="InterPro"/>
</dbReference>
<dbReference type="Pfam" id="PF05192">
    <property type="entry name" value="MutS_III"/>
    <property type="match status" value="1"/>
</dbReference>
<dbReference type="InterPro" id="IPR027417">
    <property type="entry name" value="P-loop_NTPase"/>
</dbReference>
<evidence type="ECO:0000313" key="8">
    <source>
        <dbReference type="EMBL" id="KAH3839287.1"/>
    </source>
</evidence>
<evidence type="ECO:0000256" key="5">
    <source>
        <dbReference type="ARBA" id="ARBA00023125"/>
    </source>
</evidence>
<organism evidence="8 9">
    <name type="scientific">Dreissena polymorpha</name>
    <name type="common">Zebra mussel</name>
    <name type="synonym">Mytilus polymorpha</name>
    <dbReference type="NCBI Taxonomy" id="45954"/>
    <lineage>
        <taxon>Eukaryota</taxon>
        <taxon>Metazoa</taxon>
        <taxon>Spiralia</taxon>
        <taxon>Lophotrochozoa</taxon>
        <taxon>Mollusca</taxon>
        <taxon>Bivalvia</taxon>
        <taxon>Autobranchia</taxon>
        <taxon>Heteroconchia</taxon>
        <taxon>Euheterodonta</taxon>
        <taxon>Imparidentia</taxon>
        <taxon>Neoheterodontei</taxon>
        <taxon>Myida</taxon>
        <taxon>Dreissenoidea</taxon>
        <taxon>Dreissenidae</taxon>
        <taxon>Dreissena</taxon>
    </lineage>
</organism>
<keyword evidence="2" id="KW-0547">Nucleotide-binding</keyword>
<protein>
    <recommendedName>
        <fullName evidence="7">DNA mismatch repair proteins mutS family domain-containing protein</fullName>
    </recommendedName>
</protein>
<accession>A0A9D4KG60</accession>
<dbReference type="InterPro" id="IPR000432">
    <property type="entry name" value="DNA_mismatch_repair_MutS_C"/>
</dbReference>
<name>A0A9D4KG60_DREPO</name>
<evidence type="ECO:0000256" key="2">
    <source>
        <dbReference type="ARBA" id="ARBA00022741"/>
    </source>
</evidence>
<dbReference type="InterPro" id="IPR007696">
    <property type="entry name" value="DNA_mismatch_repair_MutS_core"/>
</dbReference>
<dbReference type="SUPFAM" id="SSF48334">
    <property type="entry name" value="DNA repair protein MutS, domain III"/>
    <property type="match status" value="1"/>
</dbReference>
<evidence type="ECO:0000256" key="6">
    <source>
        <dbReference type="ARBA" id="ARBA00023204"/>
    </source>
</evidence>
<evidence type="ECO:0000256" key="1">
    <source>
        <dbReference type="ARBA" id="ARBA00007094"/>
    </source>
</evidence>
<reference evidence="8" key="1">
    <citation type="journal article" date="2019" name="bioRxiv">
        <title>The Genome of the Zebra Mussel, Dreissena polymorpha: A Resource for Invasive Species Research.</title>
        <authorList>
            <person name="McCartney M.A."/>
            <person name="Auch B."/>
            <person name="Kono T."/>
            <person name="Mallez S."/>
            <person name="Zhang Y."/>
            <person name="Obille A."/>
            <person name="Becker A."/>
            <person name="Abrahante J.E."/>
            <person name="Garbe J."/>
            <person name="Badalamenti J.P."/>
            <person name="Herman A."/>
            <person name="Mangelson H."/>
            <person name="Liachko I."/>
            <person name="Sullivan S."/>
            <person name="Sone E.D."/>
            <person name="Koren S."/>
            <person name="Silverstein K.A.T."/>
            <person name="Beckman K.B."/>
            <person name="Gohl D.M."/>
        </authorList>
    </citation>
    <scope>NUCLEOTIDE SEQUENCE</scope>
    <source>
        <strain evidence="8">Duluth1</strain>
        <tissue evidence="8">Whole animal</tissue>
    </source>
</reference>
<keyword evidence="6" id="KW-0234">DNA repair</keyword>
<gene>
    <name evidence="8" type="ORF">DPMN_112713</name>
</gene>
<sequence>MGYFTALDFILELPKPVQCCLGALIEYLEDFNLQSTLSDVSLFTKFSTLTETMQLDSRVLHNLEVFVNQTDGSERGSLFSMVNHTQTKAGARLLKTWLAKPLINYSEIMKRQEAVKHLVECDLEETEGWSSALRNLPDLEQKLMSAFLKKIKPADFYNMCVALETVRSEFAKKRSKSQRHVTSHLLSNYLTNVPDLLSDVGHIVESLNGKAAKENNKSEVFANLDAYPDVRECQARILDIEREFQDHRRHVRLTLGQPGLEYATVLGTEYLIEVKNANLGMVPKDWIKLSSTKVVGRFHSPFIVVKYSELQQAREQLGISTDQAWETFLESFSTCYQRFRQAVRCLAELDCLLSLATVGRQQGYTRPIMVENDLVIDVTKGGHPVVQSLLSETGQYVYNDTHLQAGDRRVMLITGPNMGGKSCYIRQVALFVLLAQMGSYVPAEAARIGVFDGIYTRMGAKDDIFRGQSTFMTELVETSDIMSKVTDRSLVILDELGRGTSTHDGMAIAYAALDHFIKKSQCFLLFVTHYPMLAEFEALFPQTVTNHHMAFYMVANDDSDSEDLSQVVFLYQLVEGKASRSYGLNVARLAGLPQCIVTSARQLSHGMEERELTHRKQVELFQNLMCNPGLDVRHVLGEKKSADLKR</sequence>
<dbReference type="PIRSF" id="PIRSF037677">
    <property type="entry name" value="DNA_mis_repair_Msh6"/>
    <property type="match status" value="1"/>
</dbReference>
<dbReference type="Gene3D" id="3.30.420.110">
    <property type="entry name" value="MutS, connector domain"/>
    <property type="match status" value="1"/>
</dbReference>
<dbReference type="InterPro" id="IPR036678">
    <property type="entry name" value="MutS_con_dom_sf"/>
</dbReference>
<comment type="caution">
    <text evidence="8">The sequence shown here is derived from an EMBL/GenBank/DDBJ whole genome shotgun (WGS) entry which is preliminary data.</text>
</comment>
<dbReference type="Gene3D" id="3.40.50.300">
    <property type="entry name" value="P-loop containing nucleotide triphosphate hydrolases"/>
    <property type="match status" value="1"/>
</dbReference>
<dbReference type="InterPro" id="IPR045076">
    <property type="entry name" value="MutS"/>
</dbReference>
<feature type="domain" description="DNA mismatch repair proteins mutS family" evidence="7">
    <location>
        <begin position="489"/>
        <end position="505"/>
    </location>
</feature>